<evidence type="ECO:0000256" key="1">
    <source>
        <dbReference type="SAM" id="MobiDB-lite"/>
    </source>
</evidence>
<feature type="region of interest" description="Disordered" evidence="1">
    <location>
        <begin position="315"/>
        <end position="353"/>
    </location>
</feature>
<dbReference type="EMBL" id="WOSY01000003">
    <property type="protein sequence ID" value="NHN87901.1"/>
    <property type="molecule type" value="Genomic_DNA"/>
</dbReference>
<protein>
    <recommendedName>
        <fullName evidence="4">DUF4347 domain-containing protein</fullName>
    </recommendedName>
</protein>
<dbReference type="Proteomes" id="UP000631653">
    <property type="component" value="Unassembled WGS sequence"/>
</dbReference>
<evidence type="ECO:0000313" key="2">
    <source>
        <dbReference type="EMBL" id="NHN87901.1"/>
    </source>
</evidence>
<evidence type="ECO:0008006" key="4">
    <source>
        <dbReference type="Google" id="ProtNLM"/>
    </source>
</evidence>
<reference evidence="2 3" key="1">
    <citation type="journal article" date="2020" name="Int. J. Syst. Evol. Microbiol.">
        <title>Novel acetic acid bacteria from cider fermentations: Acetobacter conturbans sp. nov. and Acetobacter fallax sp. nov.</title>
        <authorList>
            <person name="Sombolestani A.S."/>
            <person name="Cleenwerck I."/>
            <person name="Cnockaert M."/>
            <person name="Borremans W."/>
            <person name="Wieme A.D."/>
            <person name="De Vuyst L."/>
            <person name="Vandamme P."/>
        </authorList>
    </citation>
    <scope>NUCLEOTIDE SEQUENCE [LARGE SCALE GENOMIC DNA]</scope>
    <source>
        <strain evidence="2 3">LMG 1627</strain>
    </source>
</reference>
<name>A0ABX0JWM9_9PROT</name>
<comment type="caution">
    <text evidence="2">The sequence shown here is derived from an EMBL/GenBank/DDBJ whole genome shotgun (WGS) entry which is preliminary data.</text>
</comment>
<keyword evidence="3" id="KW-1185">Reference proteome</keyword>
<gene>
    <name evidence="2" type="ORF">GOB81_04550</name>
</gene>
<dbReference type="RefSeq" id="WP_173569179.1">
    <property type="nucleotide sequence ID" value="NZ_WOSY01000003.1"/>
</dbReference>
<accession>A0ABX0JWM9</accession>
<evidence type="ECO:0000313" key="3">
    <source>
        <dbReference type="Proteomes" id="UP000631653"/>
    </source>
</evidence>
<organism evidence="2 3">
    <name type="scientific">Acetobacter conturbans</name>
    <dbReference type="NCBI Taxonomy" id="1737472"/>
    <lineage>
        <taxon>Bacteria</taxon>
        <taxon>Pseudomonadati</taxon>
        <taxon>Pseudomonadota</taxon>
        <taxon>Alphaproteobacteria</taxon>
        <taxon>Acetobacterales</taxon>
        <taxon>Acetobacteraceae</taxon>
        <taxon>Acetobacter</taxon>
    </lineage>
</organism>
<sequence length="353" mass="37721">MNAGSNQTSTASCSFSVLSTPDLNAAFLPPSPAGEDLATYAHLPLLATVFLARKPRCAAFIATAPSVLAHVHTLIATQDLDTRVLILDGTAPFPPSAEPIDLLHLDATRIEDSASVLEWLKPHLAPDAVLLLHGTETAAGSPLWKSLTAKGVHFLFPHEEGLGIVAPLSTPPALHPLLGPEGIRLDPSALGRLRARCAQLGLFWAKTARLNANDAQQTALRQQQHALELSLTETRLALSNTEERAALGTHHAAAAHTDASPEIARLKVELALANSHIATVQQNLSATRDWIATTTRTIDEHNQHLTTFRQELASQNEETQTIGPHSATRGESFPAFSPDAPAGQQPKPFLSSR</sequence>
<proteinExistence type="predicted"/>